<comment type="caution">
    <text evidence="2">The sequence shown here is derived from an EMBL/GenBank/DDBJ whole genome shotgun (WGS) entry which is preliminary data.</text>
</comment>
<organism evidence="2 3">
    <name type="scientific">Xanthomonas campestris pv. malvacearum</name>
    <dbReference type="NCBI Taxonomy" id="86040"/>
    <lineage>
        <taxon>Bacteria</taxon>
        <taxon>Pseudomonadati</taxon>
        <taxon>Pseudomonadota</taxon>
        <taxon>Gammaproteobacteria</taxon>
        <taxon>Lysobacterales</taxon>
        <taxon>Lysobacteraceae</taxon>
        <taxon>Xanthomonas</taxon>
    </lineage>
</organism>
<gene>
    <name evidence="2" type="ORF">C7T86_11545</name>
</gene>
<feature type="compositionally biased region" description="Basic and acidic residues" evidence="1">
    <location>
        <begin position="1"/>
        <end position="14"/>
    </location>
</feature>
<accession>A0AA44Z1K4</accession>
<dbReference type="EMBL" id="PYJH01000021">
    <property type="protein sequence ID" value="PUE93460.1"/>
    <property type="molecule type" value="Genomic_DNA"/>
</dbReference>
<proteinExistence type="predicted"/>
<evidence type="ECO:0000313" key="2">
    <source>
        <dbReference type="EMBL" id="PUE93460.1"/>
    </source>
</evidence>
<dbReference type="AlphaFoldDB" id="A0AA44Z1K4"/>
<sequence>MLHPLDRRSAERGLPRLAMGSAFSPSQGPLKVPPKRRPPLSLFPGIQRRMAPGAARQHEV</sequence>
<dbReference type="Proteomes" id="UP000251513">
    <property type="component" value="Unassembled WGS sequence"/>
</dbReference>
<evidence type="ECO:0000256" key="1">
    <source>
        <dbReference type="SAM" id="MobiDB-lite"/>
    </source>
</evidence>
<name>A0AA44Z1K4_XANCM</name>
<feature type="region of interest" description="Disordered" evidence="1">
    <location>
        <begin position="1"/>
        <end position="60"/>
    </location>
</feature>
<protein>
    <submittedName>
        <fullName evidence="2">Uncharacterized protein</fullName>
    </submittedName>
</protein>
<evidence type="ECO:0000313" key="3">
    <source>
        <dbReference type="Proteomes" id="UP000251513"/>
    </source>
</evidence>
<reference evidence="2 3" key="1">
    <citation type="submission" date="2018-03" db="EMBL/GenBank/DDBJ databases">
        <title>Sequencing of reference strains of Xanthomonas.</title>
        <authorList>
            <person name="Studholme D.J."/>
            <person name="Vicente J."/>
            <person name="Sarris P."/>
        </authorList>
    </citation>
    <scope>NUCLEOTIDE SEQUENCE [LARGE SCALE GENOMIC DNA]</scope>
    <source>
        <strain evidence="2 3">WHRI 5232</strain>
    </source>
</reference>